<dbReference type="KEGG" id="ccj:UL81_08615"/>
<dbReference type="GO" id="GO:0042597">
    <property type="term" value="C:periplasmic space"/>
    <property type="evidence" value="ECO:0007669"/>
    <property type="project" value="UniProtKB-ARBA"/>
</dbReference>
<organism evidence="5 6">
    <name type="scientific">Corynebacterium camporealensis</name>
    <dbReference type="NCBI Taxonomy" id="161896"/>
    <lineage>
        <taxon>Bacteria</taxon>
        <taxon>Bacillati</taxon>
        <taxon>Actinomycetota</taxon>
        <taxon>Actinomycetes</taxon>
        <taxon>Mycobacteriales</taxon>
        <taxon>Corynebacteriaceae</taxon>
        <taxon>Corynebacterium</taxon>
    </lineage>
</organism>
<dbReference type="GO" id="GO:0030313">
    <property type="term" value="C:cell envelope"/>
    <property type="evidence" value="ECO:0007669"/>
    <property type="project" value="UniProtKB-SubCell"/>
</dbReference>
<dbReference type="PIRSF" id="PIRSF002741">
    <property type="entry name" value="MppA"/>
    <property type="match status" value="1"/>
</dbReference>
<dbReference type="Pfam" id="PF00496">
    <property type="entry name" value="SBP_bac_5"/>
    <property type="match status" value="1"/>
</dbReference>
<comment type="subcellular location">
    <subcellularLocation>
        <location evidence="1">Cell envelope</location>
    </subcellularLocation>
</comment>
<dbReference type="Proteomes" id="UP000033566">
    <property type="component" value="Chromosome"/>
</dbReference>
<dbReference type="Gene3D" id="3.10.105.10">
    <property type="entry name" value="Dipeptide-binding Protein, Domain 3"/>
    <property type="match status" value="1"/>
</dbReference>
<accession>A0A0F6QZ71</accession>
<dbReference type="InterPro" id="IPR039424">
    <property type="entry name" value="SBP_5"/>
</dbReference>
<dbReference type="GO" id="GO:0043190">
    <property type="term" value="C:ATP-binding cassette (ABC) transporter complex"/>
    <property type="evidence" value="ECO:0007669"/>
    <property type="project" value="InterPro"/>
</dbReference>
<dbReference type="Gene3D" id="3.40.190.10">
    <property type="entry name" value="Periplasmic binding protein-like II"/>
    <property type="match status" value="1"/>
</dbReference>
<evidence type="ECO:0000256" key="1">
    <source>
        <dbReference type="ARBA" id="ARBA00004196"/>
    </source>
</evidence>
<dbReference type="InterPro" id="IPR030678">
    <property type="entry name" value="Peptide/Ni-bd"/>
</dbReference>
<protein>
    <submittedName>
        <fullName evidence="5">ABC-type dipeptide transport system, periplasmic component</fullName>
    </submittedName>
</protein>
<dbReference type="PROSITE" id="PS51257">
    <property type="entry name" value="PROKAR_LIPOPROTEIN"/>
    <property type="match status" value="1"/>
</dbReference>
<comment type="similarity">
    <text evidence="2">Belongs to the bacterial solute-binding protein 5 family.</text>
</comment>
<evidence type="ECO:0000313" key="5">
    <source>
        <dbReference type="EMBL" id="AKE39673.1"/>
    </source>
</evidence>
<gene>
    <name evidence="5" type="ORF">UL81_08615</name>
</gene>
<dbReference type="CDD" id="cd08494">
    <property type="entry name" value="PBP2_NikA_DppA_OppA_like_6"/>
    <property type="match status" value="1"/>
</dbReference>
<dbReference type="EMBL" id="CP011311">
    <property type="protein sequence ID" value="AKE39673.1"/>
    <property type="molecule type" value="Genomic_DNA"/>
</dbReference>
<dbReference type="STRING" id="161896.UL81_08615"/>
<proteinExistence type="inferred from homology"/>
<dbReference type="InterPro" id="IPR000914">
    <property type="entry name" value="SBP_5_dom"/>
</dbReference>
<dbReference type="GO" id="GO:1904680">
    <property type="term" value="F:peptide transmembrane transporter activity"/>
    <property type="evidence" value="ECO:0007669"/>
    <property type="project" value="TreeGrafter"/>
</dbReference>
<dbReference type="AlphaFoldDB" id="A0A0F6QZ71"/>
<dbReference type="OrthoDB" id="9796817at2"/>
<keyword evidence="3" id="KW-0813">Transport</keyword>
<evidence type="ECO:0000256" key="2">
    <source>
        <dbReference type="ARBA" id="ARBA00005695"/>
    </source>
</evidence>
<sequence>MIRDRLSRSLAVLALVASISTVSACSAGSTAVVDTSSQTGLVVATTSPANSLDLTSVGGAAIPAAVMGNVYETLVRIDDDGDIVPGLAESWEVSSDGTRYEFQLREGVSFSNGAPFNAESAAFSINYVKDTWTNGLAAQMDIVKRAEAQGEHTLVVELERRSNGWLWLMGTAIGAMMTPTGMDNLASEPVGTGPFEVARFSPNEFVALAVRPDYWGEPAEQDVTIRYFPNPLSAVNALETGGADVVWAMQNPELLDGLDEDINITVGTTNGEILFSLNNDEAPFDDPRVRQAVAYGVDRDAANAILWEGMATDTGGAPVPPTDPWFPEQDYYPHDMAKAQQLLREAGAEAAPVTITAPTLPYTQTLSEQLYSQLTEIGFDVTLESAEFPAVWLGQVMGAHDYQASLVAHVEPRDIPTLFGDPDYYLGYDNERARELLAQADSAIPEDYPELMGEAVDQIMDDAAAVTLMNMPNVVLTRPGISGISADMVTDAIELRDLKEER</sequence>
<dbReference type="SUPFAM" id="SSF53850">
    <property type="entry name" value="Periplasmic binding protein-like II"/>
    <property type="match status" value="1"/>
</dbReference>
<dbReference type="GO" id="GO:0015833">
    <property type="term" value="P:peptide transport"/>
    <property type="evidence" value="ECO:0007669"/>
    <property type="project" value="TreeGrafter"/>
</dbReference>
<name>A0A0F6QZ71_9CORY</name>
<keyword evidence="6" id="KW-1185">Reference proteome</keyword>
<evidence type="ECO:0000313" key="6">
    <source>
        <dbReference type="Proteomes" id="UP000033566"/>
    </source>
</evidence>
<dbReference type="PANTHER" id="PTHR30290">
    <property type="entry name" value="PERIPLASMIC BINDING COMPONENT OF ABC TRANSPORTER"/>
    <property type="match status" value="1"/>
</dbReference>
<evidence type="ECO:0000256" key="3">
    <source>
        <dbReference type="ARBA" id="ARBA00022448"/>
    </source>
</evidence>
<dbReference type="HOGENOM" id="CLU_017028_7_3_11"/>
<keyword evidence="4" id="KW-0732">Signal</keyword>
<dbReference type="RefSeq" id="WP_035107335.1">
    <property type="nucleotide sequence ID" value="NZ_CP011311.1"/>
</dbReference>
<reference evidence="5 6" key="1">
    <citation type="journal article" date="2015" name="Genome Announc.">
        <title>Complete Genome Sequence of Corynebacterium camporealensis DSM 44610, Isolated from the Milk of a Manchega Sheep with Subclinical Mastitis.</title>
        <authorList>
            <person name="Ruckert C."/>
            <person name="Albersmeier A."/>
            <person name="Winkler A."/>
            <person name="Tauch A."/>
        </authorList>
    </citation>
    <scope>NUCLEOTIDE SEQUENCE [LARGE SCALE GENOMIC DNA]</scope>
    <source>
        <strain evidence="5 6">DSM 44610</strain>
    </source>
</reference>
<evidence type="ECO:0000256" key="4">
    <source>
        <dbReference type="ARBA" id="ARBA00022729"/>
    </source>
</evidence>
<dbReference type="PATRIC" id="fig|161896.4.peg.1686"/>
<dbReference type="PANTHER" id="PTHR30290:SF10">
    <property type="entry name" value="PERIPLASMIC OLIGOPEPTIDE-BINDING PROTEIN-RELATED"/>
    <property type="match status" value="1"/>
</dbReference>